<dbReference type="EMBL" id="FOBB01000008">
    <property type="protein sequence ID" value="SEN12985.1"/>
    <property type="molecule type" value="Genomic_DNA"/>
</dbReference>
<name>A0A1H8E0N1_9BACT</name>
<feature type="coiled-coil region" evidence="1">
    <location>
        <begin position="64"/>
        <end position="91"/>
    </location>
</feature>
<evidence type="ECO:0000313" key="2">
    <source>
        <dbReference type="EMBL" id="SEN12985.1"/>
    </source>
</evidence>
<evidence type="ECO:0000256" key="1">
    <source>
        <dbReference type="SAM" id="Coils"/>
    </source>
</evidence>
<dbReference type="Proteomes" id="UP000198984">
    <property type="component" value="Unassembled WGS sequence"/>
</dbReference>
<sequence>MSKEAQIKAVLEDYLNAESSLKECAQAREETLIRYNHLTEEHHPPGNSYNTHTAAPIISAYDEIKSLDKTIEDTRHKLNEATAKIKEYIHALKGRPLEVQFAFDSLNHRAGAHQFYLENDELKVRHLSAKIEEP</sequence>
<gene>
    <name evidence="2" type="ORF">SAMN04488505_108153</name>
</gene>
<dbReference type="AlphaFoldDB" id="A0A1H8E0N1"/>
<dbReference type="STRING" id="573321.SAMN04488505_108153"/>
<protein>
    <submittedName>
        <fullName evidence="2">Uncharacterized protein</fullName>
    </submittedName>
</protein>
<reference evidence="2 3" key="1">
    <citation type="submission" date="2016-10" db="EMBL/GenBank/DDBJ databases">
        <authorList>
            <person name="de Groot N.N."/>
        </authorList>
    </citation>
    <scope>NUCLEOTIDE SEQUENCE [LARGE SCALE GENOMIC DNA]</scope>
    <source>
        <strain evidence="2 3">DSM 21039</strain>
    </source>
</reference>
<organism evidence="2 3">
    <name type="scientific">Chitinophaga rupis</name>
    <dbReference type="NCBI Taxonomy" id="573321"/>
    <lineage>
        <taxon>Bacteria</taxon>
        <taxon>Pseudomonadati</taxon>
        <taxon>Bacteroidota</taxon>
        <taxon>Chitinophagia</taxon>
        <taxon>Chitinophagales</taxon>
        <taxon>Chitinophagaceae</taxon>
        <taxon>Chitinophaga</taxon>
    </lineage>
</organism>
<evidence type="ECO:0000313" key="3">
    <source>
        <dbReference type="Proteomes" id="UP000198984"/>
    </source>
</evidence>
<keyword evidence="3" id="KW-1185">Reference proteome</keyword>
<accession>A0A1H8E0N1</accession>
<dbReference type="RefSeq" id="WP_089918807.1">
    <property type="nucleotide sequence ID" value="NZ_FOBB01000008.1"/>
</dbReference>
<proteinExistence type="predicted"/>
<keyword evidence="1" id="KW-0175">Coiled coil</keyword>